<gene>
    <name evidence="2" type="ORF">GWI30_22655</name>
</gene>
<geneLocation type="plasmid" evidence="3">
    <name>pmc64a</name>
</geneLocation>
<dbReference type="PANTHER" id="PTHR13696">
    <property type="entry name" value="P-LOOP CONTAINING NUCLEOSIDE TRIPHOSPHATE HYDROLASE"/>
    <property type="match status" value="1"/>
</dbReference>
<evidence type="ECO:0000313" key="2">
    <source>
        <dbReference type="EMBL" id="QHQ53645.1"/>
    </source>
</evidence>
<evidence type="ECO:0000313" key="3">
    <source>
        <dbReference type="Proteomes" id="UP000463871"/>
    </source>
</evidence>
<dbReference type="InterPro" id="IPR050678">
    <property type="entry name" value="DNA_Partitioning_ATPase"/>
</dbReference>
<proteinExistence type="predicted"/>
<accession>A0AAE6SN02</accession>
<dbReference type="AlphaFoldDB" id="A0AAE6SN02"/>
<keyword evidence="2" id="KW-0614">Plasmid</keyword>
<dbReference type="InterPro" id="IPR027417">
    <property type="entry name" value="P-loop_NTPase"/>
</dbReference>
<sequence>MMDVDLAKQQQLMRFESLRDEARFTLDYLENAKNERIGDNGEDEPEGVVFSQYQLHRLPNMTRAKADAAIKLLEDSGREFNQKPSKNNARTLHSYSHADVRAIYKASGQRSYAEMNKVLGASQSARVVGCINLKGGVGKTTSLVTIATGLVHHRNLIKHQLRVAVIDLDPQGSTSLAFGFSGLGKKDQHSAIEAIASRATPDTVRSWMLPTSSDGLFVMPAGRADGLFSLQAHQHAAETGVNMSELLTKFVIDPLRDSFDCILCDVGPHLDGALINTLEACDSLFVPISLDPLELDSSLKFLESIHGLLASIPTARLNPDSVWIMASKYDGTNPQHLDHFKLLRYLDHVRVLTNPLELLRPFSVVSEDGRTVFTIHRNDYSGAPSSLSRAQYNAEMVIQEFFANVLEVAK</sequence>
<dbReference type="Proteomes" id="UP000463871">
    <property type="component" value="Plasmid pMC64A"/>
</dbReference>
<name>A0AAE6SN02_AERME</name>
<reference evidence="2 3" key="1">
    <citation type="submission" date="2020-01" db="EMBL/GenBank/DDBJ databases">
        <title>Complete genome of Aeromonas media MC64.</title>
        <authorList>
            <person name="Cao G."/>
            <person name="Fu J."/>
            <person name="Zhong C."/>
        </authorList>
    </citation>
    <scope>NUCLEOTIDE SEQUENCE [LARGE SCALE GENOMIC DNA]</scope>
    <source>
        <strain evidence="2 3">MC64</strain>
        <plasmid evidence="3">pmc64a</plasmid>
    </source>
</reference>
<protein>
    <submittedName>
        <fullName evidence="2">AAA family ATPase</fullName>
    </submittedName>
</protein>
<dbReference type="PANTHER" id="PTHR13696:SF98">
    <property type="entry name" value="PLASMID PARTITION PROTEIN A"/>
    <property type="match status" value="1"/>
</dbReference>
<dbReference type="EMBL" id="CP047963">
    <property type="protein sequence ID" value="QHQ53645.1"/>
    <property type="molecule type" value="Genomic_DNA"/>
</dbReference>
<dbReference type="RefSeq" id="WP_114522803.1">
    <property type="nucleotide sequence ID" value="NZ_CAWPID010000002.1"/>
</dbReference>
<dbReference type="InterPro" id="IPR025669">
    <property type="entry name" value="AAA_dom"/>
</dbReference>
<feature type="domain" description="AAA" evidence="1">
    <location>
        <begin position="126"/>
        <end position="306"/>
    </location>
</feature>
<dbReference type="SUPFAM" id="SSF52540">
    <property type="entry name" value="P-loop containing nucleoside triphosphate hydrolases"/>
    <property type="match status" value="1"/>
</dbReference>
<evidence type="ECO:0000259" key="1">
    <source>
        <dbReference type="Pfam" id="PF13614"/>
    </source>
</evidence>
<dbReference type="CDD" id="cd02042">
    <property type="entry name" value="ParAB_family"/>
    <property type="match status" value="1"/>
</dbReference>
<dbReference type="Gene3D" id="1.10.1660.30">
    <property type="match status" value="1"/>
</dbReference>
<organism evidence="2 3">
    <name type="scientific">Aeromonas media</name>
    <dbReference type="NCBI Taxonomy" id="651"/>
    <lineage>
        <taxon>Bacteria</taxon>
        <taxon>Pseudomonadati</taxon>
        <taxon>Pseudomonadota</taxon>
        <taxon>Gammaproteobacteria</taxon>
        <taxon>Aeromonadales</taxon>
        <taxon>Aeromonadaceae</taxon>
        <taxon>Aeromonas</taxon>
    </lineage>
</organism>
<dbReference type="Pfam" id="PF13614">
    <property type="entry name" value="AAA_31"/>
    <property type="match status" value="1"/>
</dbReference>
<dbReference type="Gene3D" id="3.40.50.300">
    <property type="entry name" value="P-loop containing nucleotide triphosphate hydrolases"/>
    <property type="match status" value="1"/>
</dbReference>